<reference evidence="1 2" key="1">
    <citation type="submission" date="2022-06" db="EMBL/GenBank/DDBJ databases">
        <title>Mycolicibacterium sp. CAU 1645 isolated from seawater.</title>
        <authorList>
            <person name="Kim W."/>
        </authorList>
    </citation>
    <scope>NUCLEOTIDE SEQUENCE [LARGE SCALE GENOMIC DNA]</scope>
    <source>
        <strain evidence="1 2">CAU 1645</strain>
    </source>
</reference>
<dbReference type="PANTHER" id="PTHR34129:SF1">
    <property type="entry name" value="DUF952 DOMAIN-CONTAINING PROTEIN"/>
    <property type="match status" value="1"/>
</dbReference>
<proteinExistence type="predicted"/>
<organism evidence="1 2">
    <name type="scientific">Mycolicibacterium arenosum</name>
    <dbReference type="NCBI Taxonomy" id="2952157"/>
    <lineage>
        <taxon>Bacteria</taxon>
        <taxon>Bacillati</taxon>
        <taxon>Actinomycetota</taxon>
        <taxon>Actinomycetes</taxon>
        <taxon>Mycobacteriales</taxon>
        <taxon>Mycobacteriaceae</taxon>
        <taxon>Mycolicibacterium</taxon>
    </lineage>
</organism>
<dbReference type="RefSeq" id="WP_255060324.1">
    <property type="nucleotide sequence ID" value="NZ_JANDBD010000004.1"/>
</dbReference>
<evidence type="ECO:0000313" key="2">
    <source>
        <dbReference type="Proteomes" id="UP001651690"/>
    </source>
</evidence>
<dbReference type="SUPFAM" id="SSF56399">
    <property type="entry name" value="ADP-ribosylation"/>
    <property type="match status" value="1"/>
</dbReference>
<name>A0ABT1M1Q9_9MYCO</name>
<comment type="caution">
    <text evidence="1">The sequence shown here is derived from an EMBL/GenBank/DDBJ whole genome shotgun (WGS) entry which is preliminary data.</text>
</comment>
<keyword evidence="2" id="KW-1185">Reference proteome</keyword>
<dbReference type="Pfam" id="PF06108">
    <property type="entry name" value="DUF952"/>
    <property type="match status" value="1"/>
</dbReference>
<dbReference type="PANTHER" id="PTHR34129">
    <property type="entry name" value="BLR1139 PROTEIN"/>
    <property type="match status" value="1"/>
</dbReference>
<dbReference type="InterPro" id="IPR009297">
    <property type="entry name" value="DUF952"/>
</dbReference>
<accession>A0ABT1M1Q9</accession>
<dbReference type="Gene3D" id="3.20.170.20">
    <property type="entry name" value="Protein of unknown function DUF952"/>
    <property type="match status" value="1"/>
</dbReference>
<evidence type="ECO:0000313" key="1">
    <source>
        <dbReference type="EMBL" id="MCP9273084.1"/>
    </source>
</evidence>
<protein>
    <submittedName>
        <fullName evidence="1">DUF952 domain-containing protein</fullName>
    </submittedName>
</protein>
<dbReference type="Proteomes" id="UP001651690">
    <property type="component" value="Unassembled WGS sequence"/>
</dbReference>
<sequence length="123" mass="13262">MITGRSVLLHLCTVDEWQQAQQSGERRPPSLADVGFVHMSSPQQVHLPANRLFAGRTDVVVLWCDPAELGATVLWEPGVPGDPESMVFPHLYGPLPLAAVMSVTSYLPDADGVFAEIGDQPAT</sequence>
<dbReference type="EMBL" id="JANDBD010000004">
    <property type="protein sequence ID" value="MCP9273084.1"/>
    <property type="molecule type" value="Genomic_DNA"/>
</dbReference>
<gene>
    <name evidence="1" type="ORF">NM203_12910</name>
</gene>